<proteinExistence type="predicted"/>
<evidence type="ECO:0000313" key="5">
    <source>
        <dbReference type="Proteomes" id="UP000429607"/>
    </source>
</evidence>
<sequence length="51" mass="5616">MIHTTTCIIVLWVLLEIGQGGWLTPPPPSLFRTVNTPCHGMVTGTLRKLQS</sequence>
<evidence type="ECO:0000256" key="1">
    <source>
        <dbReference type="SAM" id="SignalP"/>
    </source>
</evidence>
<gene>
    <name evidence="3" type="ORF">PR001_g23721</name>
    <name evidence="2" type="ORF">PR002_g24121</name>
    <name evidence="4" type="ORF">PR003_g24326</name>
</gene>
<evidence type="ECO:0000313" key="7">
    <source>
        <dbReference type="Proteomes" id="UP000435112"/>
    </source>
</evidence>
<protein>
    <recommendedName>
        <fullName evidence="8">RxLR effector protein</fullName>
    </recommendedName>
</protein>
<dbReference type="EMBL" id="QXFV01002865">
    <property type="protein sequence ID" value="KAE8982464.1"/>
    <property type="molecule type" value="Genomic_DNA"/>
</dbReference>
<evidence type="ECO:0000313" key="6">
    <source>
        <dbReference type="Proteomes" id="UP000434957"/>
    </source>
</evidence>
<dbReference type="Proteomes" id="UP000434957">
    <property type="component" value="Unassembled WGS sequence"/>
</dbReference>
<evidence type="ECO:0000313" key="2">
    <source>
        <dbReference type="EMBL" id="KAE8980456.1"/>
    </source>
</evidence>
<dbReference type="Proteomes" id="UP000429607">
    <property type="component" value="Unassembled WGS sequence"/>
</dbReference>
<dbReference type="EMBL" id="QXFT01002712">
    <property type="protein sequence ID" value="KAE9294161.1"/>
    <property type="molecule type" value="Genomic_DNA"/>
</dbReference>
<dbReference type="Proteomes" id="UP000435112">
    <property type="component" value="Unassembled WGS sequence"/>
</dbReference>
<dbReference type="EMBL" id="QXFU01002890">
    <property type="protein sequence ID" value="KAE8980456.1"/>
    <property type="molecule type" value="Genomic_DNA"/>
</dbReference>
<keyword evidence="1" id="KW-0732">Signal</keyword>
<organism evidence="3 5">
    <name type="scientific">Phytophthora rubi</name>
    <dbReference type="NCBI Taxonomy" id="129364"/>
    <lineage>
        <taxon>Eukaryota</taxon>
        <taxon>Sar</taxon>
        <taxon>Stramenopiles</taxon>
        <taxon>Oomycota</taxon>
        <taxon>Peronosporomycetes</taxon>
        <taxon>Peronosporales</taxon>
        <taxon>Peronosporaceae</taxon>
        <taxon>Phytophthora</taxon>
    </lineage>
</organism>
<accession>A0A6A3IQP4</accession>
<reference evidence="5 7" key="1">
    <citation type="submission" date="2018-09" db="EMBL/GenBank/DDBJ databases">
        <title>Genomic investigation of the strawberry pathogen Phytophthora fragariae indicates pathogenicity is determined by transcriptional variation in three key races.</title>
        <authorList>
            <person name="Adams T.M."/>
            <person name="Armitage A.D."/>
            <person name="Sobczyk M.K."/>
            <person name="Bates H.J."/>
            <person name="Dunwell J.M."/>
            <person name="Nellist C.F."/>
            <person name="Harrison R.J."/>
        </authorList>
    </citation>
    <scope>NUCLEOTIDE SEQUENCE [LARGE SCALE GENOMIC DNA]</scope>
    <source>
        <strain evidence="3 5">SCRP249</strain>
        <strain evidence="2 7">SCRP324</strain>
        <strain evidence="4 6">SCRP333</strain>
    </source>
</reference>
<evidence type="ECO:0008006" key="8">
    <source>
        <dbReference type="Google" id="ProtNLM"/>
    </source>
</evidence>
<feature type="signal peptide" evidence="1">
    <location>
        <begin position="1"/>
        <end position="20"/>
    </location>
</feature>
<keyword evidence="6" id="KW-1185">Reference proteome</keyword>
<evidence type="ECO:0000313" key="3">
    <source>
        <dbReference type="EMBL" id="KAE8982464.1"/>
    </source>
</evidence>
<feature type="chain" id="PRO_5036379784" description="RxLR effector protein" evidence="1">
    <location>
        <begin position="21"/>
        <end position="51"/>
    </location>
</feature>
<dbReference type="AlphaFoldDB" id="A0A6A3IQP4"/>
<name>A0A6A3IQP4_9STRA</name>
<evidence type="ECO:0000313" key="4">
    <source>
        <dbReference type="EMBL" id="KAE9294161.1"/>
    </source>
</evidence>
<comment type="caution">
    <text evidence="3">The sequence shown here is derived from an EMBL/GenBank/DDBJ whole genome shotgun (WGS) entry which is preliminary data.</text>
</comment>